<dbReference type="Pfam" id="PF01035">
    <property type="entry name" value="DNA_binding_1"/>
    <property type="match status" value="1"/>
</dbReference>
<dbReference type="PANTHER" id="PTHR10815">
    <property type="entry name" value="METHYLATED-DNA--PROTEIN-CYSTEINE METHYLTRANSFERASE"/>
    <property type="match status" value="1"/>
</dbReference>
<evidence type="ECO:0000256" key="7">
    <source>
        <dbReference type="ARBA" id="ARBA00023015"/>
    </source>
</evidence>
<accession>A0A6S6UIS5</accession>
<keyword evidence="5 12" id="KW-0808">Transferase</keyword>
<dbReference type="AlphaFoldDB" id="A0A6S6UIS5"/>
<dbReference type="InterPro" id="IPR014048">
    <property type="entry name" value="MethylDNA_cys_MeTrfase_DNA-bd"/>
</dbReference>
<dbReference type="GO" id="GO:0003700">
    <property type="term" value="F:DNA-binding transcription factor activity"/>
    <property type="evidence" value="ECO:0007669"/>
    <property type="project" value="InterPro"/>
</dbReference>
<dbReference type="Gene3D" id="1.10.10.10">
    <property type="entry name" value="Winged helix-like DNA-binding domain superfamily/Winged helix DNA-binding domain"/>
    <property type="match status" value="1"/>
</dbReference>
<name>A0A6S6UIS5_9BACT</name>
<evidence type="ECO:0000256" key="4">
    <source>
        <dbReference type="ARBA" id="ARBA00022603"/>
    </source>
</evidence>
<dbReference type="GO" id="GO:0032259">
    <property type="term" value="P:methylation"/>
    <property type="evidence" value="ECO:0007669"/>
    <property type="project" value="UniProtKB-KW"/>
</dbReference>
<evidence type="ECO:0000256" key="9">
    <source>
        <dbReference type="ARBA" id="ARBA00023204"/>
    </source>
</evidence>
<dbReference type="InterPro" id="IPR036388">
    <property type="entry name" value="WH-like_DNA-bd_sf"/>
</dbReference>
<evidence type="ECO:0000256" key="2">
    <source>
        <dbReference type="ARBA" id="ARBA00008711"/>
    </source>
</evidence>
<protein>
    <recommendedName>
        <fullName evidence="3">methylated-DNA--[protein]-cysteine S-methyltransferase</fullName>
        <ecNumber evidence="3">2.1.1.63</ecNumber>
    </recommendedName>
</protein>
<evidence type="ECO:0000259" key="11">
    <source>
        <dbReference type="PROSITE" id="PS01124"/>
    </source>
</evidence>
<dbReference type="SMART" id="SM00342">
    <property type="entry name" value="HTH_ARAC"/>
    <property type="match status" value="1"/>
</dbReference>
<dbReference type="SUPFAM" id="SSF46767">
    <property type="entry name" value="Methylated DNA-protein cysteine methyltransferase, C-terminal domain"/>
    <property type="match status" value="1"/>
</dbReference>
<reference evidence="12" key="1">
    <citation type="submission" date="2020-01" db="EMBL/GenBank/DDBJ databases">
        <authorList>
            <person name="Meier V. D."/>
            <person name="Meier V D."/>
        </authorList>
    </citation>
    <scope>NUCLEOTIDE SEQUENCE</scope>
    <source>
        <strain evidence="12">HLG_WM_MAG_10</strain>
    </source>
</reference>
<dbReference type="Gene3D" id="1.10.10.60">
    <property type="entry name" value="Homeodomain-like"/>
    <property type="match status" value="1"/>
</dbReference>
<dbReference type="GO" id="GO:0003908">
    <property type="term" value="F:methylated-DNA-[protein]-cysteine S-methyltransferase activity"/>
    <property type="evidence" value="ECO:0007669"/>
    <property type="project" value="UniProtKB-EC"/>
</dbReference>
<gene>
    <name evidence="12" type="ORF">HELGO_WM22393</name>
</gene>
<dbReference type="PANTHER" id="PTHR10815:SF13">
    <property type="entry name" value="METHYLATED-DNA--PROTEIN-CYSTEINE METHYLTRANSFERASE"/>
    <property type="match status" value="1"/>
</dbReference>
<dbReference type="InterPro" id="IPR009057">
    <property type="entry name" value="Homeodomain-like_sf"/>
</dbReference>
<sequence length="280" mass="31358">MMKETINYQRIETALQYIEQNLNAQPKVDDIAAHIHLSKPHFQRIFKAWAGISPKKFLQYLTLQQLKKGIDNAPNILALSETVGLSATSRTYDLFVKIEAVTPGEFKQKGKGLTIYYGNHPSPFGPCFLAITERGICALDFLEGSNTTELAAVKKRFSSAIFLENKEKTARLAKQIFTSHSGQPIPLLLSGTPFQIKVWEALLKIPFGGLQSYQQIARAIQNPNASRAVGSAIGKNHIAYLIPCHRVIRSIGAINAYKWNKTRKMSMIGWEKAQLEDSER</sequence>
<evidence type="ECO:0000313" key="12">
    <source>
        <dbReference type="EMBL" id="CAA6828250.1"/>
    </source>
</evidence>
<dbReference type="InterPro" id="IPR001497">
    <property type="entry name" value="MethylDNA_cys_MeTrfase_AS"/>
</dbReference>
<dbReference type="EC" id="2.1.1.63" evidence="3"/>
<evidence type="ECO:0000256" key="6">
    <source>
        <dbReference type="ARBA" id="ARBA00022763"/>
    </source>
</evidence>
<dbReference type="PROSITE" id="PS00374">
    <property type="entry name" value="MGMT"/>
    <property type="match status" value="1"/>
</dbReference>
<dbReference type="NCBIfam" id="TIGR00589">
    <property type="entry name" value="ogt"/>
    <property type="match status" value="1"/>
</dbReference>
<dbReference type="FunFam" id="1.10.10.10:FF:000214">
    <property type="entry name" value="Methylated-DNA--protein-cysteine methyltransferase"/>
    <property type="match status" value="1"/>
</dbReference>
<evidence type="ECO:0000256" key="5">
    <source>
        <dbReference type="ARBA" id="ARBA00022679"/>
    </source>
</evidence>
<dbReference type="GO" id="GO:0043565">
    <property type="term" value="F:sequence-specific DNA binding"/>
    <property type="evidence" value="ECO:0007669"/>
    <property type="project" value="InterPro"/>
</dbReference>
<dbReference type="SUPFAM" id="SSF53155">
    <property type="entry name" value="Methylated DNA-protein cysteine methyltransferase domain"/>
    <property type="match status" value="1"/>
</dbReference>
<evidence type="ECO:0000256" key="3">
    <source>
        <dbReference type="ARBA" id="ARBA00011918"/>
    </source>
</evidence>
<feature type="domain" description="HTH araC/xylS-type" evidence="11">
    <location>
        <begin position="12"/>
        <end position="109"/>
    </location>
</feature>
<dbReference type="EMBL" id="CACVAQ010000425">
    <property type="protein sequence ID" value="CAA6828250.1"/>
    <property type="molecule type" value="Genomic_DNA"/>
</dbReference>
<dbReference type="PROSITE" id="PS01124">
    <property type="entry name" value="HTH_ARAC_FAMILY_2"/>
    <property type="match status" value="1"/>
</dbReference>
<evidence type="ECO:0000256" key="10">
    <source>
        <dbReference type="ARBA" id="ARBA00049348"/>
    </source>
</evidence>
<evidence type="ECO:0000256" key="8">
    <source>
        <dbReference type="ARBA" id="ARBA00023163"/>
    </source>
</evidence>
<dbReference type="InterPro" id="IPR008332">
    <property type="entry name" value="MethylG_MeTrfase_N"/>
</dbReference>
<dbReference type="Pfam" id="PF02870">
    <property type="entry name" value="Methyltransf_1N"/>
    <property type="match status" value="1"/>
</dbReference>
<keyword evidence="8" id="KW-0804">Transcription</keyword>
<comment type="catalytic activity">
    <reaction evidence="1">
        <text>a 4-O-methyl-thymidine in DNA + L-cysteinyl-[protein] = a thymidine in DNA + S-methyl-L-cysteinyl-[protein]</text>
        <dbReference type="Rhea" id="RHEA:53428"/>
        <dbReference type="Rhea" id="RHEA-COMP:10131"/>
        <dbReference type="Rhea" id="RHEA-COMP:10132"/>
        <dbReference type="Rhea" id="RHEA-COMP:13555"/>
        <dbReference type="Rhea" id="RHEA-COMP:13556"/>
        <dbReference type="ChEBI" id="CHEBI:29950"/>
        <dbReference type="ChEBI" id="CHEBI:82612"/>
        <dbReference type="ChEBI" id="CHEBI:137386"/>
        <dbReference type="ChEBI" id="CHEBI:137387"/>
        <dbReference type="EC" id="2.1.1.63"/>
    </reaction>
</comment>
<comment type="similarity">
    <text evidence="2">Belongs to the MGMT family.</text>
</comment>
<dbReference type="CDD" id="cd06445">
    <property type="entry name" value="ATase"/>
    <property type="match status" value="1"/>
</dbReference>
<keyword evidence="6" id="KW-0227">DNA damage</keyword>
<dbReference type="InterPro" id="IPR036217">
    <property type="entry name" value="MethylDNA_cys_MeTrfase_DNAb"/>
</dbReference>
<dbReference type="GO" id="GO:0006281">
    <property type="term" value="P:DNA repair"/>
    <property type="evidence" value="ECO:0007669"/>
    <property type="project" value="UniProtKB-KW"/>
</dbReference>
<dbReference type="SUPFAM" id="SSF46689">
    <property type="entry name" value="Homeodomain-like"/>
    <property type="match status" value="1"/>
</dbReference>
<dbReference type="InterPro" id="IPR018060">
    <property type="entry name" value="HTH_AraC"/>
</dbReference>
<dbReference type="Gene3D" id="3.30.160.70">
    <property type="entry name" value="Methylated DNA-protein cysteine methyltransferase domain"/>
    <property type="match status" value="1"/>
</dbReference>
<keyword evidence="9" id="KW-0234">DNA repair</keyword>
<dbReference type="Pfam" id="PF12833">
    <property type="entry name" value="HTH_18"/>
    <property type="match status" value="1"/>
</dbReference>
<dbReference type="InterPro" id="IPR036631">
    <property type="entry name" value="MGMT_N_sf"/>
</dbReference>
<proteinExistence type="inferred from homology"/>
<organism evidence="12">
    <name type="scientific">uncultured Aureispira sp</name>
    <dbReference type="NCBI Taxonomy" id="1331704"/>
    <lineage>
        <taxon>Bacteria</taxon>
        <taxon>Pseudomonadati</taxon>
        <taxon>Bacteroidota</taxon>
        <taxon>Saprospiria</taxon>
        <taxon>Saprospirales</taxon>
        <taxon>Saprospiraceae</taxon>
        <taxon>Aureispira</taxon>
        <taxon>environmental samples</taxon>
    </lineage>
</organism>
<keyword evidence="4 12" id="KW-0489">Methyltransferase</keyword>
<evidence type="ECO:0000256" key="1">
    <source>
        <dbReference type="ARBA" id="ARBA00001286"/>
    </source>
</evidence>
<comment type="catalytic activity">
    <reaction evidence="10">
        <text>a 6-O-methyl-2'-deoxyguanosine in DNA + L-cysteinyl-[protein] = S-methyl-L-cysteinyl-[protein] + a 2'-deoxyguanosine in DNA</text>
        <dbReference type="Rhea" id="RHEA:24000"/>
        <dbReference type="Rhea" id="RHEA-COMP:10131"/>
        <dbReference type="Rhea" id="RHEA-COMP:10132"/>
        <dbReference type="Rhea" id="RHEA-COMP:11367"/>
        <dbReference type="Rhea" id="RHEA-COMP:11368"/>
        <dbReference type="ChEBI" id="CHEBI:29950"/>
        <dbReference type="ChEBI" id="CHEBI:82612"/>
        <dbReference type="ChEBI" id="CHEBI:85445"/>
        <dbReference type="ChEBI" id="CHEBI:85448"/>
        <dbReference type="EC" id="2.1.1.63"/>
    </reaction>
</comment>
<keyword evidence="7" id="KW-0805">Transcription regulation</keyword>